<evidence type="ECO:0000313" key="2">
    <source>
        <dbReference type="Proteomes" id="UP001235939"/>
    </source>
</evidence>
<keyword evidence="2" id="KW-1185">Reference proteome</keyword>
<dbReference type="PANTHER" id="PTHR46060:SF2">
    <property type="entry name" value="HISTONE-LYSINE N-METHYLTRANSFERASE SETMAR"/>
    <property type="match status" value="1"/>
</dbReference>
<dbReference type="EMBL" id="CP092879">
    <property type="protein sequence ID" value="UYV79050.1"/>
    <property type="molecule type" value="Genomic_DNA"/>
</dbReference>
<accession>A0ABY6LHR9</accession>
<sequence length="333" mass="38874">MGMVQKQGNWVPYELKPGNIERRICTCELLLKRQSRKGFLNRIVTGDEKWIHYDNPKRRKSWVKPGHASTSTAKPNIHGEKLMLCIWWDQLGVIYYELLQPNETITGERYQQQLMRLSRALKIKRPLYAKRHDKVISQQDNARPHVAKVVKEILEALQWDVLPHPPYSPDIAPSDYHMLLSMTHRLAEQHFTSYEEAKNWAMDRNASGFAYLKQKNSSISEEKIKEGIFVGPQIRELQQDGNFQNSYNEVEAAAWNSFRNVCKNFLGSVKVENYRDIVNDLLLSYMALGCNMSLKIHFLHSHLDFFPDILGAVSDEHGERFHQDISSMEKRYQ</sequence>
<dbReference type="InterPro" id="IPR036397">
    <property type="entry name" value="RNaseH_sf"/>
</dbReference>
<proteinExistence type="predicted"/>
<feature type="non-terminal residue" evidence="1">
    <location>
        <position position="1"/>
    </location>
</feature>
<name>A0ABY6LHR9_9ARAC</name>
<gene>
    <name evidence="1" type="ORF">LAZ67_17000919</name>
</gene>
<reference evidence="1 2" key="1">
    <citation type="submission" date="2022-01" db="EMBL/GenBank/DDBJ databases">
        <title>A chromosomal length assembly of Cordylochernes scorpioides.</title>
        <authorList>
            <person name="Zeh D."/>
            <person name="Zeh J."/>
        </authorList>
    </citation>
    <scope>NUCLEOTIDE SEQUENCE [LARGE SCALE GENOMIC DNA]</scope>
    <source>
        <strain evidence="1">IN4F17</strain>
        <tissue evidence="1">Whole Body</tissue>
    </source>
</reference>
<dbReference type="Gene3D" id="3.30.420.10">
    <property type="entry name" value="Ribonuclease H-like superfamily/Ribonuclease H"/>
    <property type="match status" value="1"/>
</dbReference>
<dbReference type="Proteomes" id="UP001235939">
    <property type="component" value="Chromosome 17"/>
</dbReference>
<dbReference type="InterPro" id="IPR052709">
    <property type="entry name" value="Transposase-MT_Hybrid"/>
</dbReference>
<evidence type="ECO:0008006" key="3">
    <source>
        <dbReference type="Google" id="ProtNLM"/>
    </source>
</evidence>
<protein>
    <recommendedName>
        <fullName evidence="3">Transposase</fullName>
    </recommendedName>
</protein>
<dbReference type="InterPro" id="IPR001888">
    <property type="entry name" value="Transposase_1"/>
</dbReference>
<organism evidence="1 2">
    <name type="scientific">Cordylochernes scorpioides</name>
    <dbReference type="NCBI Taxonomy" id="51811"/>
    <lineage>
        <taxon>Eukaryota</taxon>
        <taxon>Metazoa</taxon>
        <taxon>Ecdysozoa</taxon>
        <taxon>Arthropoda</taxon>
        <taxon>Chelicerata</taxon>
        <taxon>Arachnida</taxon>
        <taxon>Pseudoscorpiones</taxon>
        <taxon>Cheliferoidea</taxon>
        <taxon>Chernetidae</taxon>
        <taxon>Cordylochernes</taxon>
    </lineage>
</organism>
<evidence type="ECO:0000313" key="1">
    <source>
        <dbReference type="EMBL" id="UYV79050.1"/>
    </source>
</evidence>
<dbReference type="Pfam" id="PF01359">
    <property type="entry name" value="Transposase_1"/>
    <property type="match status" value="1"/>
</dbReference>
<dbReference type="PANTHER" id="PTHR46060">
    <property type="entry name" value="MARINER MOS1 TRANSPOSASE-LIKE PROTEIN"/>
    <property type="match status" value="1"/>
</dbReference>